<evidence type="ECO:0000259" key="6">
    <source>
        <dbReference type="Pfam" id="PF08281"/>
    </source>
</evidence>
<dbReference type="GO" id="GO:0016987">
    <property type="term" value="F:sigma factor activity"/>
    <property type="evidence" value="ECO:0007669"/>
    <property type="project" value="UniProtKB-KW"/>
</dbReference>
<keyword evidence="8" id="KW-1185">Reference proteome</keyword>
<sequence>MLFGRKISFDENDFKSVVSACSAGNSQAQRLLYKQFFGYAKSICLRYTSTTEEAEEVLNEGFLKVFNNIDRYDANHPFKAWLRTIMVNTAISYYRKHKKYNEDMVSLEDAPYPRFDEDVVSQITANEILELIQEIKPIYKNVFLLYVVDGYNHREIAEMLEINEATVRSHYVRARARLQHLIKKYYPHLFPSDWAVKSFKGNEN</sequence>
<accession>A0A3D8Y3R7</accession>
<dbReference type="RefSeq" id="WP_115833772.1">
    <property type="nucleotide sequence ID" value="NZ_QNUL01000033.1"/>
</dbReference>
<evidence type="ECO:0000313" key="7">
    <source>
        <dbReference type="EMBL" id="REA56853.1"/>
    </source>
</evidence>
<comment type="similarity">
    <text evidence="1">Belongs to the sigma-70 factor family. ECF subfamily.</text>
</comment>
<gene>
    <name evidence="7" type="ORF">DSL64_25410</name>
</gene>
<dbReference type="CDD" id="cd06171">
    <property type="entry name" value="Sigma70_r4"/>
    <property type="match status" value="1"/>
</dbReference>
<evidence type="ECO:0000256" key="2">
    <source>
        <dbReference type="ARBA" id="ARBA00023015"/>
    </source>
</evidence>
<evidence type="ECO:0000256" key="1">
    <source>
        <dbReference type="ARBA" id="ARBA00010641"/>
    </source>
</evidence>
<dbReference type="InterPro" id="IPR013249">
    <property type="entry name" value="RNA_pol_sigma70_r4_t2"/>
</dbReference>
<dbReference type="InterPro" id="IPR013324">
    <property type="entry name" value="RNA_pol_sigma_r3/r4-like"/>
</dbReference>
<evidence type="ECO:0000259" key="5">
    <source>
        <dbReference type="Pfam" id="PF04542"/>
    </source>
</evidence>
<dbReference type="InterPro" id="IPR007627">
    <property type="entry name" value="RNA_pol_sigma70_r2"/>
</dbReference>
<comment type="caution">
    <text evidence="7">The sequence shown here is derived from an EMBL/GenBank/DDBJ whole genome shotgun (WGS) entry which is preliminary data.</text>
</comment>
<dbReference type="InterPro" id="IPR013325">
    <property type="entry name" value="RNA_pol_sigma_r2"/>
</dbReference>
<dbReference type="Pfam" id="PF08281">
    <property type="entry name" value="Sigma70_r4_2"/>
    <property type="match status" value="1"/>
</dbReference>
<protein>
    <submittedName>
        <fullName evidence="7">RNA polymerase subunit sigma-70</fullName>
    </submittedName>
</protein>
<dbReference type="InterPro" id="IPR036388">
    <property type="entry name" value="WH-like_DNA-bd_sf"/>
</dbReference>
<dbReference type="Gene3D" id="1.10.10.10">
    <property type="entry name" value="Winged helix-like DNA-binding domain superfamily/Winged helix DNA-binding domain"/>
    <property type="match status" value="1"/>
</dbReference>
<keyword evidence="3" id="KW-0731">Sigma factor</keyword>
<dbReference type="InterPro" id="IPR039425">
    <property type="entry name" value="RNA_pol_sigma-70-like"/>
</dbReference>
<dbReference type="OrthoDB" id="941544at2"/>
<dbReference type="AlphaFoldDB" id="A0A3D8Y3R7"/>
<proteinExistence type="inferred from homology"/>
<reference evidence="7 8" key="1">
    <citation type="submission" date="2018-07" db="EMBL/GenBank/DDBJ databases">
        <title>Dyadobacter roseus sp. nov., isolated from rose rhizosphere soil.</title>
        <authorList>
            <person name="Chen L."/>
        </authorList>
    </citation>
    <scope>NUCLEOTIDE SEQUENCE [LARGE SCALE GENOMIC DNA]</scope>
    <source>
        <strain evidence="7 8">RS19</strain>
    </source>
</reference>
<dbReference type="SUPFAM" id="SSF88946">
    <property type="entry name" value="Sigma2 domain of RNA polymerase sigma factors"/>
    <property type="match status" value="1"/>
</dbReference>
<dbReference type="GO" id="GO:0003677">
    <property type="term" value="F:DNA binding"/>
    <property type="evidence" value="ECO:0007669"/>
    <property type="project" value="InterPro"/>
</dbReference>
<dbReference type="Proteomes" id="UP000256373">
    <property type="component" value="Unassembled WGS sequence"/>
</dbReference>
<dbReference type="Pfam" id="PF04542">
    <property type="entry name" value="Sigma70_r2"/>
    <property type="match status" value="1"/>
</dbReference>
<dbReference type="GO" id="GO:0006352">
    <property type="term" value="P:DNA-templated transcription initiation"/>
    <property type="evidence" value="ECO:0007669"/>
    <property type="project" value="InterPro"/>
</dbReference>
<feature type="domain" description="RNA polymerase sigma factor 70 region 4 type 2" evidence="6">
    <location>
        <begin position="126"/>
        <end position="178"/>
    </location>
</feature>
<keyword evidence="2" id="KW-0805">Transcription regulation</keyword>
<dbReference type="PANTHER" id="PTHR43133">
    <property type="entry name" value="RNA POLYMERASE ECF-TYPE SIGMA FACTO"/>
    <property type="match status" value="1"/>
</dbReference>
<feature type="domain" description="RNA polymerase sigma-70 region 2" evidence="5">
    <location>
        <begin position="32"/>
        <end position="99"/>
    </location>
</feature>
<name>A0A3D8Y3R7_9BACT</name>
<dbReference type="PANTHER" id="PTHR43133:SF46">
    <property type="entry name" value="RNA POLYMERASE SIGMA-70 FACTOR ECF SUBFAMILY"/>
    <property type="match status" value="1"/>
</dbReference>
<evidence type="ECO:0000256" key="3">
    <source>
        <dbReference type="ARBA" id="ARBA00023082"/>
    </source>
</evidence>
<keyword evidence="4" id="KW-0804">Transcription</keyword>
<organism evidence="7 8">
    <name type="scientific">Dyadobacter luteus</name>
    <dbReference type="NCBI Taxonomy" id="2259619"/>
    <lineage>
        <taxon>Bacteria</taxon>
        <taxon>Pseudomonadati</taxon>
        <taxon>Bacteroidota</taxon>
        <taxon>Cytophagia</taxon>
        <taxon>Cytophagales</taxon>
        <taxon>Spirosomataceae</taxon>
        <taxon>Dyadobacter</taxon>
    </lineage>
</organism>
<dbReference type="Gene3D" id="1.10.1740.10">
    <property type="match status" value="1"/>
</dbReference>
<dbReference type="SUPFAM" id="SSF88659">
    <property type="entry name" value="Sigma3 and sigma4 domains of RNA polymerase sigma factors"/>
    <property type="match status" value="1"/>
</dbReference>
<evidence type="ECO:0000256" key="4">
    <source>
        <dbReference type="ARBA" id="ARBA00023163"/>
    </source>
</evidence>
<dbReference type="InterPro" id="IPR014284">
    <property type="entry name" value="RNA_pol_sigma-70_dom"/>
</dbReference>
<dbReference type="NCBIfam" id="TIGR02937">
    <property type="entry name" value="sigma70-ECF"/>
    <property type="match status" value="1"/>
</dbReference>
<dbReference type="EMBL" id="QNUL01000033">
    <property type="protein sequence ID" value="REA56853.1"/>
    <property type="molecule type" value="Genomic_DNA"/>
</dbReference>
<evidence type="ECO:0000313" key="8">
    <source>
        <dbReference type="Proteomes" id="UP000256373"/>
    </source>
</evidence>